<protein>
    <submittedName>
        <fullName evidence="1">Uncharacterized protein</fullName>
    </submittedName>
</protein>
<name>A0A1S6IQU9_9LACT</name>
<dbReference type="Proteomes" id="UP000188993">
    <property type="component" value="Chromosome"/>
</dbReference>
<organism evidence="1 2">
    <name type="scientific">Jeotgalibaca dankookensis</name>
    <dbReference type="NCBI Taxonomy" id="708126"/>
    <lineage>
        <taxon>Bacteria</taxon>
        <taxon>Bacillati</taxon>
        <taxon>Bacillota</taxon>
        <taxon>Bacilli</taxon>
        <taxon>Lactobacillales</taxon>
        <taxon>Carnobacteriaceae</taxon>
        <taxon>Jeotgalibaca</taxon>
    </lineage>
</organism>
<dbReference type="EMBL" id="CP019728">
    <property type="protein sequence ID" value="AQS53904.1"/>
    <property type="molecule type" value="Genomic_DNA"/>
</dbReference>
<evidence type="ECO:0000313" key="2">
    <source>
        <dbReference type="Proteomes" id="UP000188993"/>
    </source>
</evidence>
<dbReference type="KEGG" id="jda:BW727_101537"/>
<dbReference type="RefSeq" id="WP_062469914.1">
    <property type="nucleotide sequence ID" value="NZ_BBYN01000015.1"/>
</dbReference>
<dbReference type="STRING" id="708126.BW727_101537"/>
<reference evidence="1 2" key="1">
    <citation type="journal article" date="2014" name="Int. J. Syst. Evol. Microbiol.">
        <title>Jeotgalibaca dankookensis gen. nov., sp. nov., a member of the family Carnobacteriaceae, isolated from seujeot (Korean traditional food).</title>
        <authorList>
            <person name="Lee D.G."/>
            <person name="Trujillo M.E."/>
            <person name="Kang H."/>
            <person name="Ahn T.Y."/>
        </authorList>
    </citation>
    <scope>NUCLEOTIDE SEQUENCE [LARGE SCALE GENOMIC DNA]</scope>
    <source>
        <strain evidence="1 2">EX-07</strain>
    </source>
</reference>
<accession>A0A1S6IQU9</accession>
<sequence length="249" mass="29067">MEYFDLDWDDLLNVDSLSLEEERNTSAAESDYIVRKNSENTNVEYDASVLKNKKVINYAIDVNSLMGNTIKINKFDKDNFVNFFNNEKFIEVNPLNKFPKNKSLFSVFFLLDNISKENISESVFNFTCASKDGEDVGRVLIDTLIYLNYLSVIESFFIPTSKFFTLSLKKTDEKVLSFIKDLSNYKTIKECLMIQLYGNNFDSITREIIFDKLSNDPSVLHEELLKEQTFELTKNLRSWYLELRSTLIL</sequence>
<proteinExistence type="predicted"/>
<keyword evidence="2" id="KW-1185">Reference proteome</keyword>
<gene>
    <name evidence="1" type="ORF">BW727_101537</name>
</gene>
<evidence type="ECO:0000313" key="1">
    <source>
        <dbReference type="EMBL" id="AQS53904.1"/>
    </source>
</evidence>
<dbReference type="AlphaFoldDB" id="A0A1S6IQU9"/>